<keyword evidence="4" id="KW-0560">Oxidoreductase</keyword>
<dbReference type="EMBL" id="JBHUHV010000024">
    <property type="protein sequence ID" value="MFD2066926.1"/>
    <property type="molecule type" value="Genomic_DNA"/>
</dbReference>
<evidence type="ECO:0000256" key="4">
    <source>
        <dbReference type="ARBA" id="ARBA00023002"/>
    </source>
</evidence>
<dbReference type="Proteomes" id="UP001597369">
    <property type="component" value="Unassembled WGS sequence"/>
</dbReference>
<dbReference type="RefSeq" id="WP_229961581.1">
    <property type="nucleotide sequence ID" value="NZ_JAJJWI010000013.1"/>
</dbReference>
<dbReference type="PANTHER" id="PTHR24302">
    <property type="entry name" value="CYTOCHROME P450 FAMILY 3"/>
    <property type="match status" value="1"/>
</dbReference>
<organism evidence="6 7">
    <name type="scientific">Pontibacter silvestris</name>
    <dbReference type="NCBI Taxonomy" id="2305183"/>
    <lineage>
        <taxon>Bacteria</taxon>
        <taxon>Pseudomonadati</taxon>
        <taxon>Bacteroidota</taxon>
        <taxon>Cytophagia</taxon>
        <taxon>Cytophagales</taxon>
        <taxon>Hymenobacteraceae</taxon>
        <taxon>Pontibacter</taxon>
    </lineage>
</organism>
<proteinExistence type="inferred from homology"/>
<reference evidence="7" key="1">
    <citation type="journal article" date="2019" name="Int. J. Syst. Evol. Microbiol.">
        <title>The Global Catalogue of Microorganisms (GCM) 10K type strain sequencing project: providing services to taxonomists for standard genome sequencing and annotation.</title>
        <authorList>
            <consortium name="The Broad Institute Genomics Platform"/>
            <consortium name="The Broad Institute Genome Sequencing Center for Infectious Disease"/>
            <person name="Wu L."/>
            <person name="Ma J."/>
        </authorList>
    </citation>
    <scope>NUCLEOTIDE SEQUENCE [LARGE SCALE GENOMIC DNA]</scope>
    <source>
        <strain evidence="7">JCM 16545</strain>
    </source>
</reference>
<comment type="similarity">
    <text evidence="1">Belongs to the cytochrome P450 family.</text>
</comment>
<keyword evidence="2" id="KW-0349">Heme</keyword>
<dbReference type="Gene3D" id="1.10.630.10">
    <property type="entry name" value="Cytochrome P450"/>
    <property type="match status" value="1"/>
</dbReference>
<evidence type="ECO:0000256" key="3">
    <source>
        <dbReference type="ARBA" id="ARBA00022723"/>
    </source>
</evidence>
<keyword evidence="7" id="KW-1185">Reference proteome</keyword>
<dbReference type="SUPFAM" id="SSF48264">
    <property type="entry name" value="Cytochrome P450"/>
    <property type="match status" value="1"/>
</dbReference>
<gene>
    <name evidence="6" type="ORF">ACFSKU_08515</name>
</gene>
<accession>A0ABW4WX29</accession>
<dbReference type="PRINTS" id="PR00463">
    <property type="entry name" value="EP450I"/>
</dbReference>
<comment type="caution">
    <text evidence="6">The sequence shown here is derived from an EMBL/GenBank/DDBJ whole genome shotgun (WGS) entry which is preliminary data.</text>
</comment>
<dbReference type="CDD" id="cd11067">
    <property type="entry name" value="CYP152"/>
    <property type="match status" value="1"/>
</dbReference>
<dbReference type="Pfam" id="PF00067">
    <property type="entry name" value="p450"/>
    <property type="match status" value="1"/>
</dbReference>
<keyword evidence="3" id="KW-0479">Metal-binding</keyword>
<protein>
    <submittedName>
        <fullName evidence="6">Cytochrome P450</fullName>
    </submittedName>
</protein>
<dbReference type="InterPro" id="IPR002401">
    <property type="entry name" value="Cyt_P450_E_grp-I"/>
</dbReference>
<evidence type="ECO:0000256" key="5">
    <source>
        <dbReference type="ARBA" id="ARBA00023004"/>
    </source>
</evidence>
<keyword evidence="5" id="KW-0408">Iron</keyword>
<evidence type="ECO:0000313" key="6">
    <source>
        <dbReference type="EMBL" id="MFD2066926.1"/>
    </source>
</evidence>
<dbReference type="PANTHER" id="PTHR24302:SF15">
    <property type="entry name" value="FATTY-ACID PEROXYGENASE"/>
    <property type="match status" value="1"/>
</dbReference>
<sequence length="442" mass="51119">MTTPIPRDKDLDSTLKLLLNGYPLLQEKFRHYDSDIFRTRFLGQKAVCIHGQEAAEIFYNPELFERKNAIPKRIQKTLMGENGIQTMDGPEHRRRKELFMSLMTQENINNLMSIMADEWQTSIYKWEEMDEVVLYKEVQDLICRAACAWADVPLKESKVRRRAADFGYMVDAFGAVGPRHWRGKRARSRGEKWIGKVIKDIRKGKLEVREGTAAHAMAWHRDINGELLDIHMATVELMNVLRPIVAIARYVTFAAIALHQYPVHRQILKEDEDNYAELFVQEVRRFYPFTPVLGAHVRTDFEWQNYHFKKGTMVLLDVYGTLHDERLWERPNAFSPERFRDWDGSPFDFIPQGGGDYMTGHRCAGEWITIEAMKVAVNYLTKAMEYRVPNQDLDMSLSRMPTIPVSRFIISQVRATADKPSLDSAGVVGATTSKAAKCPFHQ</sequence>
<evidence type="ECO:0000313" key="7">
    <source>
        <dbReference type="Proteomes" id="UP001597369"/>
    </source>
</evidence>
<name>A0ABW4WX29_9BACT</name>
<dbReference type="InterPro" id="IPR050705">
    <property type="entry name" value="Cytochrome_P450_3A"/>
</dbReference>
<evidence type="ECO:0000256" key="2">
    <source>
        <dbReference type="ARBA" id="ARBA00022617"/>
    </source>
</evidence>
<dbReference type="InterPro" id="IPR036396">
    <property type="entry name" value="Cyt_P450_sf"/>
</dbReference>
<evidence type="ECO:0000256" key="1">
    <source>
        <dbReference type="ARBA" id="ARBA00010617"/>
    </source>
</evidence>
<dbReference type="InterPro" id="IPR001128">
    <property type="entry name" value="Cyt_P450"/>
</dbReference>